<keyword evidence="1" id="KW-0732">Signal</keyword>
<keyword evidence="4" id="KW-1185">Reference proteome</keyword>
<feature type="domain" description="Apple" evidence="2">
    <location>
        <begin position="81"/>
        <end position="159"/>
    </location>
</feature>
<evidence type="ECO:0000259" key="2">
    <source>
        <dbReference type="PROSITE" id="PS50948"/>
    </source>
</evidence>
<dbReference type="Proteomes" id="UP000777438">
    <property type="component" value="Unassembled WGS sequence"/>
</dbReference>
<evidence type="ECO:0000313" key="3">
    <source>
        <dbReference type="EMBL" id="KAH6894730.1"/>
    </source>
</evidence>
<feature type="signal peptide" evidence="1">
    <location>
        <begin position="1"/>
        <end position="26"/>
    </location>
</feature>
<evidence type="ECO:0000313" key="4">
    <source>
        <dbReference type="Proteomes" id="UP000777438"/>
    </source>
</evidence>
<proteinExistence type="predicted"/>
<dbReference type="SUPFAM" id="SSF57414">
    <property type="entry name" value="Hairpin loop containing domain-like"/>
    <property type="match status" value="1"/>
</dbReference>
<dbReference type="PROSITE" id="PS50948">
    <property type="entry name" value="PAN"/>
    <property type="match status" value="1"/>
</dbReference>
<organism evidence="3 4">
    <name type="scientific">Thelonectria olida</name>
    <dbReference type="NCBI Taxonomy" id="1576542"/>
    <lineage>
        <taxon>Eukaryota</taxon>
        <taxon>Fungi</taxon>
        <taxon>Dikarya</taxon>
        <taxon>Ascomycota</taxon>
        <taxon>Pezizomycotina</taxon>
        <taxon>Sordariomycetes</taxon>
        <taxon>Hypocreomycetidae</taxon>
        <taxon>Hypocreales</taxon>
        <taxon>Nectriaceae</taxon>
        <taxon>Thelonectria</taxon>
    </lineage>
</organism>
<protein>
    <recommendedName>
        <fullName evidence="2">Apple domain-containing protein</fullName>
    </recommendedName>
</protein>
<dbReference type="OrthoDB" id="5082507at2759"/>
<dbReference type="EMBL" id="JAGPYM010000005">
    <property type="protein sequence ID" value="KAH6894730.1"/>
    <property type="molecule type" value="Genomic_DNA"/>
</dbReference>
<reference evidence="3 4" key="1">
    <citation type="journal article" date="2021" name="Nat. Commun.">
        <title>Genetic determinants of endophytism in the Arabidopsis root mycobiome.</title>
        <authorList>
            <person name="Mesny F."/>
            <person name="Miyauchi S."/>
            <person name="Thiergart T."/>
            <person name="Pickel B."/>
            <person name="Atanasova L."/>
            <person name="Karlsson M."/>
            <person name="Huettel B."/>
            <person name="Barry K.W."/>
            <person name="Haridas S."/>
            <person name="Chen C."/>
            <person name="Bauer D."/>
            <person name="Andreopoulos W."/>
            <person name="Pangilinan J."/>
            <person name="LaButti K."/>
            <person name="Riley R."/>
            <person name="Lipzen A."/>
            <person name="Clum A."/>
            <person name="Drula E."/>
            <person name="Henrissat B."/>
            <person name="Kohler A."/>
            <person name="Grigoriev I.V."/>
            <person name="Martin F.M."/>
            <person name="Hacquard S."/>
        </authorList>
    </citation>
    <scope>NUCLEOTIDE SEQUENCE [LARGE SCALE GENOMIC DNA]</scope>
    <source>
        <strain evidence="3 4">MPI-CAGE-CH-0241</strain>
    </source>
</reference>
<name>A0A9P8WBF2_9HYPO</name>
<evidence type="ECO:0000256" key="1">
    <source>
        <dbReference type="SAM" id="SignalP"/>
    </source>
</evidence>
<feature type="chain" id="PRO_5040368636" description="Apple domain-containing protein" evidence="1">
    <location>
        <begin position="27"/>
        <end position="280"/>
    </location>
</feature>
<accession>A0A9P8WBF2</accession>
<dbReference type="AlphaFoldDB" id="A0A9P8WBF2"/>
<comment type="caution">
    <text evidence="3">The sequence shown here is derived from an EMBL/GenBank/DDBJ whole genome shotgun (WGS) entry which is preliminary data.</text>
</comment>
<gene>
    <name evidence="3" type="ORF">B0T10DRAFT_481019</name>
</gene>
<dbReference type="InterPro" id="IPR003609">
    <property type="entry name" value="Pan_app"/>
</dbReference>
<sequence>MLSHFTIQQTVSLALALVALIDSGSASILDQFRLFDQSSTPTSPSSTSTSSSIGYLPTCPAGFTYPGACHDAEAAPASAKCNKKGHLESGDAWGITYNGMPQDQIQDCAFICHLWYTCQSFGYNTSDPDTPCRFYERPLTDAGLIEEPDASTSWYDMACSDCTYCGSVPPSIVPGLTDSGPRCTLNKDFETQYHCNQAGTVSAGARLYKTEIYPHDANAENCGTICAHFEGCRASAYDPSQGPYACLFSGYSLKDASFQRTSGSQVWSDKACWECLDDLP</sequence>